<comment type="caution">
    <text evidence="3">The sequence shown here is derived from an EMBL/GenBank/DDBJ whole genome shotgun (WGS) entry which is preliminary data.</text>
</comment>
<feature type="signal peptide" evidence="2">
    <location>
        <begin position="1"/>
        <end position="32"/>
    </location>
</feature>
<evidence type="ECO:0000256" key="2">
    <source>
        <dbReference type="SAM" id="SignalP"/>
    </source>
</evidence>
<feature type="region of interest" description="Disordered" evidence="1">
    <location>
        <begin position="104"/>
        <end position="125"/>
    </location>
</feature>
<dbReference type="EMBL" id="JACHHX010000016">
    <property type="protein sequence ID" value="MBB5016268.1"/>
    <property type="molecule type" value="Genomic_DNA"/>
</dbReference>
<protein>
    <recommendedName>
        <fullName evidence="5">DUF2946 domain-containing protein</fullName>
    </recommendedName>
</protein>
<reference evidence="3 4" key="1">
    <citation type="submission" date="2020-08" db="EMBL/GenBank/DDBJ databases">
        <title>Genomic Encyclopedia of Type Strains, Phase IV (KMG-IV): sequencing the most valuable type-strain genomes for metagenomic binning, comparative biology and taxonomic classification.</title>
        <authorList>
            <person name="Goeker M."/>
        </authorList>
    </citation>
    <scope>NUCLEOTIDE SEQUENCE [LARGE SCALE GENOMIC DNA]</scope>
    <source>
        <strain evidence="3 4">DSM 25897</strain>
    </source>
</reference>
<evidence type="ECO:0000313" key="3">
    <source>
        <dbReference type="EMBL" id="MBB5016268.1"/>
    </source>
</evidence>
<evidence type="ECO:0008006" key="5">
    <source>
        <dbReference type="Google" id="ProtNLM"/>
    </source>
</evidence>
<name>A0A7W7Y1A5_9GAMM</name>
<dbReference type="AlphaFoldDB" id="A0A7W7Y1A5"/>
<dbReference type="RefSeq" id="WP_183948935.1">
    <property type="nucleotide sequence ID" value="NZ_JACHHX010000016.1"/>
</dbReference>
<evidence type="ECO:0000313" key="4">
    <source>
        <dbReference type="Proteomes" id="UP000519004"/>
    </source>
</evidence>
<keyword evidence="2" id="KW-0732">Signal</keyword>
<proteinExistence type="predicted"/>
<gene>
    <name evidence="3" type="ORF">HNQ58_002179</name>
</gene>
<organism evidence="3 4">
    <name type="scientific">Rehaibacterium terrae</name>
    <dbReference type="NCBI Taxonomy" id="1341696"/>
    <lineage>
        <taxon>Bacteria</taxon>
        <taxon>Pseudomonadati</taxon>
        <taxon>Pseudomonadota</taxon>
        <taxon>Gammaproteobacteria</taxon>
        <taxon>Lysobacterales</taxon>
        <taxon>Lysobacteraceae</taxon>
        <taxon>Rehaibacterium</taxon>
    </lineage>
</organism>
<feature type="chain" id="PRO_5030844412" description="DUF2946 domain-containing protein" evidence="2">
    <location>
        <begin position="33"/>
        <end position="125"/>
    </location>
</feature>
<sequence>MLSWNGPRWRNTLRVLALALLVLSMVARPVLAAIGEAHELAHDPSGRHVHVAEAGGTAADAAPEERSVGHALLHFAHCCAQLSVAMADGLFIPAVMPRSSLAVRPEVAPPGSGARVSPFRPPIAG</sequence>
<keyword evidence="4" id="KW-1185">Reference proteome</keyword>
<evidence type="ECO:0000256" key="1">
    <source>
        <dbReference type="SAM" id="MobiDB-lite"/>
    </source>
</evidence>
<dbReference type="Proteomes" id="UP000519004">
    <property type="component" value="Unassembled WGS sequence"/>
</dbReference>
<accession>A0A7W7Y1A5</accession>